<sequence>QPELNSSLHLTLKLTDSFTTYLDDQNLRHIYRLDPDTKMEDLIIRVATDMQNSPRQWQFRQPSSSLRQHLRSHETLHLQLLGISNRGIGRRKDGLIVLTRQSVGQDLTLSGLLLPQNSQLFAKPRLTIRKSRLIVNLGKSLLFLTFLYSHLSLVVAHRGLTCLAVAGQNLTTRRHSCLPTMMHSLFSASNEIGADTSDWDSDIENENLPSSSTPVMQPTVSCVRHHHTQTDHSWQNCNAPSSSAQNANAAAPQQLWPDWTPPSGRYRTLYDDFPDFTRAVFQTATSNSTPPDLDISGQSVGELAMAFVNTIKAAVASSDFSHILSPQRNFTITKPDGSLLSTGTGVEKEVLYTAFSWYVDHRGAYFLPRFNDTCSIVTTMSFTSHAYVSTDRREDLMILGCLAALLLLHGIAPEPLGPAIIQFAANRCELGSLTWDFVGEYHPELRALLDTWKTMGPSGDITPFQSYFATYRDLEAISLESRDLAQHNALGPEILYTSLIGPQPPEHTELKAFFTGLQLPCPNGFDFLQVIRSSPGGSTSFIARTWTSIIHDFDSLKSHLLVSPLASSSVAQLAQPGNPVLDMNLTQLLHRFLQGSGAPCPQLFAEAVPRLSRLIPFDQVDSPGFRSKALCWATTGSPHVNFDEQYRITVHFVGPNDTGYDSSAYRASYMKHGLISFRTCFKVGRIPVVHLADLCSRTYPARDEEGNDTEPFTLQQAIDSWLLIEILAGIGGHSML</sequence>
<dbReference type="EMBL" id="JARIHO010000105">
    <property type="protein sequence ID" value="KAJ7303553.1"/>
    <property type="molecule type" value="Genomic_DNA"/>
</dbReference>
<accession>A0AAD6Z194</accession>
<dbReference type="Proteomes" id="UP001218218">
    <property type="component" value="Unassembled WGS sequence"/>
</dbReference>
<gene>
    <name evidence="1" type="ORF">DFH08DRAFT_722025</name>
</gene>
<comment type="caution">
    <text evidence="1">The sequence shown here is derived from an EMBL/GenBank/DDBJ whole genome shotgun (WGS) entry which is preliminary data.</text>
</comment>
<evidence type="ECO:0000313" key="1">
    <source>
        <dbReference type="EMBL" id="KAJ7303553.1"/>
    </source>
</evidence>
<protein>
    <submittedName>
        <fullName evidence="1">Uncharacterized protein</fullName>
    </submittedName>
</protein>
<reference evidence="1" key="1">
    <citation type="submission" date="2023-03" db="EMBL/GenBank/DDBJ databases">
        <title>Massive genome expansion in bonnet fungi (Mycena s.s.) driven by repeated elements and novel gene families across ecological guilds.</title>
        <authorList>
            <consortium name="Lawrence Berkeley National Laboratory"/>
            <person name="Harder C.B."/>
            <person name="Miyauchi S."/>
            <person name="Viragh M."/>
            <person name="Kuo A."/>
            <person name="Thoen E."/>
            <person name="Andreopoulos B."/>
            <person name="Lu D."/>
            <person name="Skrede I."/>
            <person name="Drula E."/>
            <person name="Henrissat B."/>
            <person name="Morin E."/>
            <person name="Kohler A."/>
            <person name="Barry K."/>
            <person name="LaButti K."/>
            <person name="Morin E."/>
            <person name="Salamov A."/>
            <person name="Lipzen A."/>
            <person name="Mereny Z."/>
            <person name="Hegedus B."/>
            <person name="Baldrian P."/>
            <person name="Stursova M."/>
            <person name="Weitz H."/>
            <person name="Taylor A."/>
            <person name="Grigoriev I.V."/>
            <person name="Nagy L.G."/>
            <person name="Martin F."/>
            <person name="Kauserud H."/>
        </authorList>
    </citation>
    <scope>NUCLEOTIDE SEQUENCE</scope>
    <source>
        <strain evidence="1">CBHHK002</strain>
    </source>
</reference>
<feature type="non-terminal residue" evidence="1">
    <location>
        <position position="1"/>
    </location>
</feature>
<proteinExistence type="predicted"/>
<dbReference type="AlphaFoldDB" id="A0AAD6Z194"/>
<keyword evidence="2" id="KW-1185">Reference proteome</keyword>
<evidence type="ECO:0000313" key="2">
    <source>
        <dbReference type="Proteomes" id="UP001218218"/>
    </source>
</evidence>
<name>A0AAD6Z194_9AGAR</name>
<organism evidence="1 2">
    <name type="scientific">Mycena albidolilacea</name>
    <dbReference type="NCBI Taxonomy" id="1033008"/>
    <lineage>
        <taxon>Eukaryota</taxon>
        <taxon>Fungi</taxon>
        <taxon>Dikarya</taxon>
        <taxon>Basidiomycota</taxon>
        <taxon>Agaricomycotina</taxon>
        <taxon>Agaricomycetes</taxon>
        <taxon>Agaricomycetidae</taxon>
        <taxon>Agaricales</taxon>
        <taxon>Marasmiineae</taxon>
        <taxon>Mycenaceae</taxon>
        <taxon>Mycena</taxon>
    </lineage>
</organism>